<name>A0ACC2UYC3_9TREE</name>
<organism evidence="1 2">
    <name type="scientific">Naganishia friedmannii</name>
    <dbReference type="NCBI Taxonomy" id="89922"/>
    <lineage>
        <taxon>Eukaryota</taxon>
        <taxon>Fungi</taxon>
        <taxon>Dikarya</taxon>
        <taxon>Basidiomycota</taxon>
        <taxon>Agaricomycotina</taxon>
        <taxon>Tremellomycetes</taxon>
        <taxon>Filobasidiales</taxon>
        <taxon>Filobasidiaceae</taxon>
        <taxon>Naganishia</taxon>
    </lineage>
</organism>
<dbReference type="EMBL" id="JASBWT010000046">
    <property type="protein sequence ID" value="KAJ9091782.1"/>
    <property type="molecule type" value="Genomic_DNA"/>
</dbReference>
<accession>A0ACC2UYC3</accession>
<proteinExistence type="predicted"/>
<keyword evidence="2" id="KW-1185">Reference proteome</keyword>
<sequence>MFFVLLSVTQFHACYWAGRTVPNMLALSAGTWLSLRPSATSSESIRKRQEKKFTSAITLLAATASIIRAEVALLLFGILALVFYKESTSPSDAGTNPDGNKNTRMPAGKHRLTVLAVRTTIVAGITSTAISIAVDSYFWSAWLAGRRHQQQQRVSLDSNGQGPGALQSLLKMVGFATHWIWPEAWGLLFNVVEGKSSMWGTSPWYAYLFLHLPKLLLASLPLVVVPPLVNLRVRSAIKGWKALLLFPPAVLVLGMSMLGHKEWRFIIYVVPWFNTLAALIAAQIHHNYPGGMAMESLHRIHQARLDGVEADRRAANGTVRVFLPPSPRMTGASAYTFRHAPPFGKWEYNTTESLSTDFGTPEKLWRDGFDYVVTSMNEVEPFIAPSVKGKAEWVLLDSVNAFGGVERQKGLVPLGVRWKREIGILGRN</sequence>
<dbReference type="Proteomes" id="UP001227268">
    <property type="component" value="Unassembled WGS sequence"/>
</dbReference>
<comment type="caution">
    <text evidence="1">The sequence shown here is derived from an EMBL/GenBank/DDBJ whole genome shotgun (WGS) entry which is preliminary data.</text>
</comment>
<evidence type="ECO:0000313" key="2">
    <source>
        <dbReference type="Proteomes" id="UP001227268"/>
    </source>
</evidence>
<protein>
    <submittedName>
        <fullName evidence="1">Uncharacterized protein</fullName>
    </submittedName>
</protein>
<reference evidence="1" key="1">
    <citation type="submission" date="2023-04" db="EMBL/GenBank/DDBJ databases">
        <title>Draft Genome sequencing of Naganishia species isolated from polar environments using Oxford Nanopore Technology.</title>
        <authorList>
            <person name="Leo P."/>
            <person name="Venkateswaran K."/>
        </authorList>
    </citation>
    <scope>NUCLEOTIDE SEQUENCE</scope>
    <source>
        <strain evidence="1">MNA-CCFEE 5423</strain>
    </source>
</reference>
<gene>
    <name evidence="1" type="ORF">QFC21_007085</name>
</gene>
<evidence type="ECO:0000313" key="1">
    <source>
        <dbReference type="EMBL" id="KAJ9091782.1"/>
    </source>
</evidence>